<accession>A0ABV6RD61</accession>
<evidence type="ECO:0000313" key="2">
    <source>
        <dbReference type="EMBL" id="MFC0674912.1"/>
    </source>
</evidence>
<proteinExistence type="predicted"/>
<dbReference type="RefSeq" id="WP_376981443.1">
    <property type="nucleotide sequence ID" value="NZ_JBHLSV010000016.1"/>
</dbReference>
<gene>
    <name evidence="2" type="ORF">ACFFF6_13170</name>
</gene>
<organism evidence="2 3">
    <name type="scientific">Brachybacterium hainanense</name>
    <dbReference type="NCBI Taxonomy" id="1541174"/>
    <lineage>
        <taxon>Bacteria</taxon>
        <taxon>Bacillati</taxon>
        <taxon>Actinomycetota</taxon>
        <taxon>Actinomycetes</taxon>
        <taxon>Micrococcales</taxon>
        <taxon>Dermabacteraceae</taxon>
        <taxon>Brachybacterium</taxon>
    </lineage>
</organism>
<protein>
    <submittedName>
        <fullName evidence="2">Uncharacterized protein</fullName>
    </submittedName>
</protein>
<evidence type="ECO:0000313" key="3">
    <source>
        <dbReference type="Proteomes" id="UP001589793"/>
    </source>
</evidence>
<comment type="caution">
    <text evidence="2">The sequence shown here is derived from an EMBL/GenBank/DDBJ whole genome shotgun (WGS) entry which is preliminary data.</text>
</comment>
<sequence>MPPATPSALSSDRSPSVLDIVTVLGVIAVFLVLGLLGRAVGRL</sequence>
<dbReference type="EMBL" id="JBHLSV010000016">
    <property type="protein sequence ID" value="MFC0674912.1"/>
    <property type="molecule type" value="Genomic_DNA"/>
</dbReference>
<keyword evidence="1" id="KW-1133">Transmembrane helix</keyword>
<evidence type="ECO:0000256" key="1">
    <source>
        <dbReference type="SAM" id="Phobius"/>
    </source>
</evidence>
<name>A0ABV6RD61_9MICO</name>
<feature type="transmembrane region" description="Helical" evidence="1">
    <location>
        <begin position="20"/>
        <end position="40"/>
    </location>
</feature>
<reference evidence="2 3" key="1">
    <citation type="submission" date="2024-09" db="EMBL/GenBank/DDBJ databases">
        <authorList>
            <person name="Sun Q."/>
            <person name="Mori K."/>
        </authorList>
    </citation>
    <scope>NUCLEOTIDE SEQUENCE [LARGE SCALE GENOMIC DNA]</scope>
    <source>
        <strain evidence="2 3">CICC 10874</strain>
    </source>
</reference>
<keyword evidence="1" id="KW-0472">Membrane</keyword>
<keyword evidence="3" id="KW-1185">Reference proteome</keyword>
<keyword evidence="1" id="KW-0812">Transmembrane</keyword>
<dbReference type="Proteomes" id="UP001589793">
    <property type="component" value="Unassembled WGS sequence"/>
</dbReference>